<dbReference type="EMBL" id="JAMKPW020000043">
    <property type="protein sequence ID" value="KAK8194114.1"/>
    <property type="molecule type" value="Genomic_DNA"/>
</dbReference>
<name>A0ACC3S2Z2_9PEZI</name>
<dbReference type="Proteomes" id="UP001320706">
    <property type="component" value="Unassembled WGS sequence"/>
</dbReference>
<reference evidence="1" key="1">
    <citation type="submission" date="2024-02" db="EMBL/GenBank/DDBJ databases">
        <title>Metagenome Assembled Genome of Zalaria obscura JY119.</title>
        <authorList>
            <person name="Vighnesh L."/>
            <person name="Jagadeeshwari U."/>
            <person name="Venkata Ramana C."/>
            <person name="Sasikala C."/>
        </authorList>
    </citation>
    <scope>NUCLEOTIDE SEQUENCE</scope>
    <source>
        <strain evidence="1">JY119</strain>
    </source>
</reference>
<organism evidence="1 2">
    <name type="scientific">Zalaria obscura</name>
    <dbReference type="NCBI Taxonomy" id="2024903"/>
    <lineage>
        <taxon>Eukaryota</taxon>
        <taxon>Fungi</taxon>
        <taxon>Dikarya</taxon>
        <taxon>Ascomycota</taxon>
        <taxon>Pezizomycotina</taxon>
        <taxon>Dothideomycetes</taxon>
        <taxon>Dothideomycetidae</taxon>
        <taxon>Dothideales</taxon>
        <taxon>Zalariaceae</taxon>
        <taxon>Zalaria</taxon>
    </lineage>
</organism>
<accession>A0ACC3S2Z2</accession>
<gene>
    <name evidence="1" type="ORF">M8818_007300</name>
</gene>
<keyword evidence="2" id="KW-1185">Reference proteome</keyword>
<evidence type="ECO:0000313" key="2">
    <source>
        <dbReference type="Proteomes" id="UP001320706"/>
    </source>
</evidence>
<evidence type="ECO:0000313" key="1">
    <source>
        <dbReference type="EMBL" id="KAK8194114.1"/>
    </source>
</evidence>
<protein>
    <submittedName>
        <fullName evidence="1">Uncharacterized protein</fullName>
    </submittedName>
</protein>
<sequence>MDESTDTKDAPMADVKRSHSNVVGHVVDDSDYGADSELRRLLSTRHLTMIALGSSIGMGLWLGSGTSLTNGGPAAIFLGYLLSGSMIWAVSHSIGEMAVMYPIPSAFVQWTGKFVDPAAAFALGWAYWFSYCITIANELQGVVTVLSFWTDAVPTAAWITIFLVVIVAINVGAVSIFGEVEVVASAIKFGWIFVVIISMIVISAGGAPTGDAIGFRYWNSTGGFTNGFKGFLSVLPTCIFAMSGSENSGLVAAETANPRKSVPRAVGSIWVRLSLFYILGSLMVTITVSPEDPNLFGGSGTNASPFVIAYRNAGLDPLAHIMNAVIFISVLSTGSISGYGGSRTTMGLAQLGMAPKIFLHADKVGRPWAGLIATLVLGGGLAYLNVSNSGATVFGWFSNLTSLFTLFGWGMICLSHIRMRHAWKIQGRSPTDLPWKSWTYPYAAWWGFGWCIVLLVVEFYLAVWPLGDSPSAKGFFSNYVSVVAILVFYLGARCYYRGPWWRDASLIDLDAGRRFYKQDVEKVGEKPMVKRLVGGIFS</sequence>
<comment type="caution">
    <text evidence="1">The sequence shown here is derived from an EMBL/GenBank/DDBJ whole genome shotgun (WGS) entry which is preliminary data.</text>
</comment>
<proteinExistence type="predicted"/>